<feature type="chain" id="PRO_5001795537" evidence="3">
    <location>
        <begin position="23"/>
        <end position="655"/>
    </location>
</feature>
<accession>A0A085MZH4</accession>
<feature type="compositionally biased region" description="Low complexity" evidence="1">
    <location>
        <begin position="67"/>
        <end position="83"/>
    </location>
</feature>
<dbReference type="AlphaFoldDB" id="A0A085MZH4"/>
<feature type="transmembrane region" description="Helical" evidence="2">
    <location>
        <begin position="247"/>
        <end position="272"/>
    </location>
</feature>
<protein>
    <submittedName>
        <fullName evidence="4">Uncharacterized protein</fullName>
    </submittedName>
</protein>
<dbReference type="Proteomes" id="UP000030758">
    <property type="component" value="Unassembled WGS sequence"/>
</dbReference>
<feature type="region of interest" description="Disordered" evidence="1">
    <location>
        <begin position="308"/>
        <end position="327"/>
    </location>
</feature>
<evidence type="ECO:0000256" key="3">
    <source>
        <dbReference type="SAM" id="SignalP"/>
    </source>
</evidence>
<proteinExistence type="predicted"/>
<gene>
    <name evidence="4" type="ORF">M514_05544</name>
</gene>
<feature type="region of interest" description="Disordered" evidence="1">
    <location>
        <begin position="615"/>
        <end position="639"/>
    </location>
</feature>
<keyword evidence="2" id="KW-0812">Transmembrane</keyword>
<feature type="region of interest" description="Disordered" evidence="1">
    <location>
        <begin position="139"/>
        <end position="177"/>
    </location>
</feature>
<evidence type="ECO:0000313" key="4">
    <source>
        <dbReference type="EMBL" id="KFD62620.1"/>
    </source>
</evidence>
<evidence type="ECO:0000256" key="2">
    <source>
        <dbReference type="SAM" id="Phobius"/>
    </source>
</evidence>
<dbReference type="EMBL" id="KL367591">
    <property type="protein sequence ID" value="KFD62620.1"/>
    <property type="molecule type" value="Genomic_DNA"/>
</dbReference>
<feature type="region of interest" description="Disordered" evidence="1">
    <location>
        <begin position="489"/>
        <end position="519"/>
    </location>
</feature>
<feature type="compositionally biased region" description="Low complexity" evidence="1">
    <location>
        <begin position="139"/>
        <end position="167"/>
    </location>
</feature>
<feature type="signal peptide" evidence="3">
    <location>
        <begin position="1"/>
        <end position="22"/>
    </location>
</feature>
<keyword evidence="3" id="KW-0732">Signal</keyword>
<sequence length="655" mass="72287">MHSTPIVALCVVLAVFCFEAQALCSATDCNGHRLRWKQSQKGDDFKAYLACLDQCIAGILGPPAEAALPPPSSRASSRMSSRATSRREDVAARMQCSATECKARRLQWTKSQKGEDFKAYLQCLDDCIAGILGPPAEAALPPPSSRASSRMSSRATSRVSSVASSLRSKQHKVSSRTSATFGTERPSLCCCSIINMLNSFQLKLQRSEFSAPGCKVVGLNLIKPSCNCYFLTRQDEVQTKCGYKNEVLTALVVSMHSTSIIALSVFLAVFCFEAQALSFRRTQLCEQLYVQADISSVSARRCRNSDEVRSNRLPRTSSPMETDPERRGLQGILTMPGRLHSRNPWTTCGSSFATTIVSSIVPHVFPRNISRFIRCVIPCCLLIVCSEQQKVSSRMSAASGTERPSLCCCSIINMLNSFQLKLQRSEFSAVNRPYAYIGKKKEAWLHDCNEDFFFLSKEKRRKKSNKRKKRKKKKEEKSRIKIRVCGRKKRKNSSFGILGPPVEAALPPPSSRASSRMSSRAASRVSSVASSRHALVVSMHSTPIVALCVVLTVFCFEAQALREDVAARMKCAATECRAYRLQWHKTQDREDNKKYFGCLDQCIAAILHPGQPAGLPLPSSRASSRVSSRSTTRVSSHVSSRAASRVSSIASSRGY</sequence>
<name>A0A085MZH4_9BILA</name>
<evidence type="ECO:0000256" key="1">
    <source>
        <dbReference type="SAM" id="MobiDB-lite"/>
    </source>
</evidence>
<organism evidence="4">
    <name type="scientific">Trichuris suis</name>
    <name type="common">pig whipworm</name>
    <dbReference type="NCBI Taxonomy" id="68888"/>
    <lineage>
        <taxon>Eukaryota</taxon>
        <taxon>Metazoa</taxon>
        <taxon>Ecdysozoa</taxon>
        <taxon>Nematoda</taxon>
        <taxon>Enoplea</taxon>
        <taxon>Dorylaimia</taxon>
        <taxon>Trichinellida</taxon>
        <taxon>Trichuridae</taxon>
        <taxon>Trichuris</taxon>
    </lineage>
</organism>
<feature type="region of interest" description="Disordered" evidence="1">
    <location>
        <begin position="67"/>
        <end position="88"/>
    </location>
</feature>
<reference evidence="4" key="1">
    <citation type="journal article" date="2014" name="Nat. Genet.">
        <title>Genome and transcriptome of the porcine whipworm Trichuris suis.</title>
        <authorList>
            <person name="Jex A.R."/>
            <person name="Nejsum P."/>
            <person name="Schwarz E.M."/>
            <person name="Hu L."/>
            <person name="Young N.D."/>
            <person name="Hall R.S."/>
            <person name="Korhonen P.K."/>
            <person name="Liao S."/>
            <person name="Thamsborg S."/>
            <person name="Xia J."/>
            <person name="Xu P."/>
            <person name="Wang S."/>
            <person name="Scheerlinck J.P."/>
            <person name="Hofmann A."/>
            <person name="Sternberg P.W."/>
            <person name="Wang J."/>
            <person name="Gasser R.B."/>
        </authorList>
    </citation>
    <scope>NUCLEOTIDE SEQUENCE [LARGE SCALE GENOMIC DNA]</scope>
    <source>
        <strain evidence="4">DCEP-RM93F</strain>
    </source>
</reference>
<keyword evidence="2" id="KW-0472">Membrane</keyword>
<keyword evidence="2" id="KW-1133">Transmembrane helix</keyword>
<feature type="compositionally biased region" description="Low complexity" evidence="1">
    <location>
        <begin position="619"/>
        <end position="639"/>
    </location>
</feature>